<feature type="transmembrane region" description="Helical" evidence="1">
    <location>
        <begin position="106"/>
        <end position="127"/>
    </location>
</feature>
<sequence length="143" mass="15765">MTALPSPILISEPNPALTLTYANAATREKLPPMIRIGGVIAFIGLCLTGLMLPVWKYPDHCGNYKPVVSTLVPAMQLLCVGSGMTLIICGRLFAGRKPRAWYWFPILLHVFLLAIAIRSVATMASYAENDYPMRWRGMSSIVL</sequence>
<dbReference type="KEGG" id="hbs:IPV69_14150"/>
<proteinExistence type="predicted"/>
<reference evidence="2 3" key="1">
    <citation type="submission" date="2020-10" db="EMBL/GenBank/DDBJ databases">
        <title>Wide distribution of Phycisphaera-like planctomycetes from WD2101 soil group in peatlands and genome analysis of the first cultivated representative.</title>
        <authorList>
            <person name="Dedysh S.N."/>
            <person name="Beletsky A.V."/>
            <person name="Ivanova A."/>
            <person name="Kulichevskaya I.S."/>
            <person name="Suzina N.E."/>
            <person name="Philippov D.A."/>
            <person name="Rakitin A.L."/>
            <person name="Mardanov A.V."/>
            <person name="Ravin N.V."/>
        </authorList>
    </citation>
    <scope>NUCLEOTIDE SEQUENCE [LARGE SCALE GENOMIC DNA]</scope>
    <source>
        <strain evidence="2 3">M1803</strain>
    </source>
</reference>
<dbReference type="RefSeq" id="WP_206290333.1">
    <property type="nucleotide sequence ID" value="NZ_CP063458.1"/>
</dbReference>
<accession>A0A7M2WPU0</accession>
<gene>
    <name evidence="2" type="ORF">IPV69_14150</name>
</gene>
<keyword evidence="1" id="KW-0812">Transmembrane</keyword>
<keyword evidence="3" id="KW-1185">Reference proteome</keyword>
<evidence type="ECO:0000256" key="1">
    <source>
        <dbReference type="SAM" id="Phobius"/>
    </source>
</evidence>
<feature type="transmembrane region" description="Helical" evidence="1">
    <location>
        <begin position="75"/>
        <end position="94"/>
    </location>
</feature>
<evidence type="ECO:0000313" key="3">
    <source>
        <dbReference type="Proteomes" id="UP000593765"/>
    </source>
</evidence>
<dbReference type="Proteomes" id="UP000593765">
    <property type="component" value="Chromosome"/>
</dbReference>
<protein>
    <submittedName>
        <fullName evidence="2">Uncharacterized protein</fullName>
    </submittedName>
</protein>
<feature type="transmembrane region" description="Helical" evidence="1">
    <location>
        <begin position="36"/>
        <end position="55"/>
    </location>
</feature>
<organism evidence="2 3">
    <name type="scientific">Humisphaera borealis</name>
    <dbReference type="NCBI Taxonomy" id="2807512"/>
    <lineage>
        <taxon>Bacteria</taxon>
        <taxon>Pseudomonadati</taxon>
        <taxon>Planctomycetota</taxon>
        <taxon>Phycisphaerae</taxon>
        <taxon>Tepidisphaerales</taxon>
        <taxon>Tepidisphaeraceae</taxon>
        <taxon>Humisphaera</taxon>
    </lineage>
</organism>
<name>A0A7M2WPU0_9BACT</name>
<dbReference type="EMBL" id="CP063458">
    <property type="protein sequence ID" value="QOV87433.1"/>
    <property type="molecule type" value="Genomic_DNA"/>
</dbReference>
<evidence type="ECO:0000313" key="2">
    <source>
        <dbReference type="EMBL" id="QOV87433.1"/>
    </source>
</evidence>
<keyword evidence="1" id="KW-0472">Membrane</keyword>
<keyword evidence="1" id="KW-1133">Transmembrane helix</keyword>
<dbReference type="AlphaFoldDB" id="A0A7M2WPU0"/>